<dbReference type="AlphaFoldDB" id="A0A1E3A3M3"/>
<reference evidence="2 3" key="1">
    <citation type="submission" date="2016-07" db="EMBL/GenBank/DDBJ databases">
        <title>Characterization of isolates of Eisenbergiella tayi derived from blood cultures, using whole genome sequencing.</title>
        <authorList>
            <person name="Burdz T."/>
            <person name="Wiebe D."/>
            <person name="Huynh C."/>
            <person name="Bernard K."/>
        </authorList>
    </citation>
    <scope>NUCLEOTIDE SEQUENCE [LARGE SCALE GENOMIC DNA]</scope>
    <source>
        <strain evidence="2 3">NML 110608</strain>
    </source>
</reference>
<proteinExistence type="predicted"/>
<organism evidence="2 3">
    <name type="scientific">Eisenbergiella tayi</name>
    <dbReference type="NCBI Taxonomy" id="1432052"/>
    <lineage>
        <taxon>Bacteria</taxon>
        <taxon>Bacillati</taxon>
        <taxon>Bacillota</taxon>
        <taxon>Clostridia</taxon>
        <taxon>Lachnospirales</taxon>
        <taxon>Lachnospiraceae</taxon>
        <taxon>Eisenbergiella</taxon>
    </lineage>
</organism>
<accession>A0A1E3A3M3</accession>
<sequence>MLLCSLSNDISTDNIRVVSGLGVKDAAIAAVIWSITIPQTYNHRGIFNILLVLHCCCALLFSAAAIAFFIKYRRSKRNKDSL</sequence>
<dbReference type="EMBL" id="MCGH01000003">
    <property type="protein sequence ID" value="ODM02991.1"/>
    <property type="molecule type" value="Genomic_DNA"/>
</dbReference>
<name>A0A1E3A3M3_9FIRM</name>
<keyword evidence="1" id="KW-0812">Transmembrane</keyword>
<feature type="transmembrane region" description="Helical" evidence="1">
    <location>
        <begin position="46"/>
        <end position="70"/>
    </location>
</feature>
<evidence type="ECO:0000313" key="3">
    <source>
        <dbReference type="Proteomes" id="UP000094067"/>
    </source>
</evidence>
<comment type="caution">
    <text evidence="2">The sequence shown here is derived from an EMBL/GenBank/DDBJ whole genome shotgun (WGS) entry which is preliminary data.</text>
</comment>
<evidence type="ECO:0000313" key="2">
    <source>
        <dbReference type="EMBL" id="ODM02991.1"/>
    </source>
</evidence>
<protein>
    <submittedName>
        <fullName evidence="2">Uncharacterized protein</fullName>
    </submittedName>
</protein>
<evidence type="ECO:0000256" key="1">
    <source>
        <dbReference type="SAM" id="Phobius"/>
    </source>
</evidence>
<dbReference type="Proteomes" id="UP000094067">
    <property type="component" value="Unassembled WGS sequence"/>
</dbReference>
<keyword evidence="1" id="KW-0472">Membrane</keyword>
<keyword evidence="1" id="KW-1133">Transmembrane helix</keyword>
<gene>
    <name evidence="2" type="ORF">BEI61_03785</name>
</gene>